<dbReference type="InterPro" id="IPR036844">
    <property type="entry name" value="Hint_dom_sf"/>
</dbReference>
<dbReference type="Gene3D" id="2.180.10.10">
    <property type="entry name" value="RHS repeat-associated core"/>
    <property type="match status" value="1"/>
</dbReference>
<dbReference type="NCBIfam" id="TIGR01643">
    <property type="entry name" value="YD_repeat_2x"/>
    <property type="match status" value="2"/>
</dbReference>
<dbReference type="Pfam" id="PF05593">
    <property type="entry name" value="RHS_repeat"/>
    <property type="match status" value="1"/>
</dbReference>
<dbReference type="InterPro" id="IPR003587">
    <property type="entry name" value="Hint_dom_N"/>
</dbReference>
<dbReference type="PANTHER" id="PTHR32305:SF17">
    <property type="entry name" value="TRNA NUCLEASE WAPA"/>
    <property type="match status" value="1"/>
</dbReference>
<dbReference type="NCBIfam" id="TIGR03696">
    <property type="entry name" value="Rhs_assc_core"/>
    <property type="match status" value="1"/>
</dbReference>
<evidence type="ECO:0000259" key="2">
    <source>
        <dbReference type="SMART" id="SM00306"/>
    </source>
</evidence>
<feature type="region of interest" description="Disordered" evidence="1">
    <location>
        <begin position="818"/>
        <end position="839"/>
    </location>
</feature>
<dbReference type="InterPro" id="IPR050708">
    <property type="entry name" value="T6SS_VgrG/RHS"/>
</dbReference>
<organism evidence="3 4">
    <name type="scientific">Streptomyces nigrescens</name>
    <dbReference type="NCBI Taxonomy" id="1920"/>
    <lineage>
        <taxon>Bacteria</taxon>
        <taxon>Bacillati</taxon>
        <taxon>Actinomycetota</taxon>
        <taxon>Actinomycetes</taxon>
        <taxon>Kitasatosporales</taxon>
        <taxon>Streptomycetaceae</taxon>
        <taxon>Streptomyces</taxon>
    </lineage>
</organism>
<feature type="compositionally biased region" description="Basic and acidic residues" evidence="1">
    <location>
        <begin position="1641"/>
        <end position="1650"/>
    </location>
</feature>
<feature type="region of interest" description="Disordered" evidence="1">
    <location>
        <begin position="43"/>
        <end position="85"/>
    </location>
</feature>
<feature type="compositionally biased region" description="Polar residues" evidence="1">
    <location>
        <begin position="824"/>
        <end position="835"/>
    </location>
</feature>
<dbReference type="SMART" id="SM00306">
    <property type="entry name" value="HintN"/>
    <property type="match status" value="1"/>
</dbReference>
<feature type="compositionally biased region" description="Low complexity" evidence="1">
    <location>
        <begin position="1051"/>
        <end position="1082"/>
    </location>
</feature>
<dbReference type="EMBL" id="CP114203">
    <property type="protein sequence ID" value="WAU09424.1"/>
    <property type="molecule type" value="Genomic_DNA"/>
</dbReference>
<dbReference type="SUPFAM" id="SSF51294">
    <property type="entry name" value="Hedgehog/intein (Hint) domain"/>
    <property type="match status" value="1"/>
</dbReference>
<evidence type="ECO:0000313" key="4">
    <source>
        <dbReference type="Proteomes" id="UP001210169"/>
    </source>
</evidence>
<name>A0ABY7JHJ8_STRNI</name>
<evidence type="ECO:0000256" key="1">
    <source>
        <dbReference type="SAM" id="MobiDB-lite"/>
    </source>
</evidence>
<dbReference type="CDD" id="cd00081">
    <property type="entry name" value="Hint"/>
    <property type="match status" value="1"/>
</dbReference>
<feature type="region of interest" description="Disordered" evidence="1">
    <location>
        <begin position="1634"/>
        <end position="1685"/>
    </location>
</feature>
<protein>
    <submittedName>
        <fullName evidence="3">Polymorphic toxin-type HINT domain-containing protein</fullName>
    </submittedName>
</protein>
<proteinExistence type="predicted"/>
<reference evidence="3 4" key="1">
    <citation type="submission" date="2022-12" db="EMBL/GenBank/DDBJ databases">
        <authorList>
            <person name="Ruckert C."/>
            <person name="Busche T."/>
            <person name="Kalinowski J."/>
            <person name="Wittmann C."/>
        </authorList>
    </citation>
    <scope>NUCLEOTIDE SEQUENCE [LARGE SCALE GENOMIC DNA]</scope>
    <source>
        <strain evidence="3 4">DSM 40276</strain>
    </source>
</reference>
<dbReference type="Gene3D" id="2.170.16.10">
    <property type="entry name" value="Hedgehog/Intein (Hint) domain"/>
    <property type="match status" value="1"/>
</dbReference>
<dbReference type="PANTHER" id="PTHR32305">
    <property type="match status" value="1"/>
</dbReference>
<sequence length="2299" mass="247719">MLGLVGRTGLRRRLAVGISTVLVGSLLPVLPAVAQPAAAEGAGAGATERADVGKAVPGSSGARVRPRKLPSGPRTPAERPQRDWPEAATATIRLTGPGSSPPSTTAVGKGKRLPLTLVPTASRSRKSAKSAGARLSAQAATAPAAVTARILSRQHTRRAGVDGLLFTLQPAGSPKGAARQQPGPLRVGVDYGDFAGAYGGGYASRLRLVELPACAATAPDKAECRIANPLATRNDTEKHTLTASSVPLRAKGPTVLAAVGDDKSVKGDYKATSLSPSATWNTNLNTGDFTWSYDMPVPEVPGGLKPSVGLSYSSGSIDGRTGNSNNQGSWAGDGFELWPGYIERRYKPCSDDGEKHADGNKPGDLCSGYNNAFISFNGKAGELVPAGKDTWKLQSDDGTKIKRLTSAARDNDDNDNEYWELTEPSGTRFYFGYHKLPGWAAGKDTTDSTWTVPVFGNDSGEDCHKDTFKDSWCQQAWRWNLDYVVDPHGNAISYYYDKETNSYGRDLNKDDDTPYTRGGYLKRIEYGRSSDDLYAGKPLAQASFANSERCLPQTGVTCAVDTIDAKSFYWYDTPWDLNCKAGTTCDQGRLSPTFWTRKRLTGVTTEVLKDGKLTPVDSWSLTHRWGKADVDYQLELESIQHTGHTDTEPLTLPKTTFAYTQLANRLDKTGDGYAPYIKDRLSTIADEYGGQTDVNYSKPACTFNNLPTPESNTTRCFPQFIGGSSSDDMDKEWFNKYVVESVTTTDRTGGAPDQVTRYDYRDDAAWHYDDDDGLTKEKFKTWSQWRGYGHVRVQTGGQGTGADAMKTQEDSYFLRGMDGDRKNTSGGTKDVSVSLSAGEGEPLTDDASAAGFAYKTATFSAPGGKVLAKTVSRPWHHQTAKKTRDWGTVTANFSGTASTRAWTSLDDGAGAKWRTTTTASAFDTVAGRVKEVSDRGDDSTTNDDRCTRTTYATNTDKNILTLPTRVETVATECGSNPDRAKDVISDVRTAYDGGGYGAVPTKGDATAVATLKKHDGTTATYLETGTTYDGYGRPEKVTDLTGNVTAIGDSAPTRTARTDGRTTTTAYTPATGIPTKTVTTTPPADPKDTTTAQTTTTELDPLRGQPAATFDTNGKRTTLKYDALGRTLKVWLPDRARTTVQLPNYEFDYYVEDGKPATVATRTLKPAGASQAVSYTLYDGYLRPRQTQAPGPDAGWLISDTFYDERGLAAKTFAPYYVARKPERELFKPADALSVETQTWKTYDGLGRETESRDVAGNGEGGKALAVTSTLYRGDRTTVIPPTGGTATTTVADARGQTTQLLQHHTRSADAPAETTRYAYSPAGKLAGVTDPAGNSWAYQYDQLGNQTWSKDPDKGITKAVFDDRGQQISSEDANGAVLATVYDGLGRKTELHDKAASGPLRAKWVYDTVTKAKGQLAESTRYVDGKAYTHKITEYDPVYRPEHTATVIPESEGALAGTYTASTSLFANGLPKGRSVSQVGNIFGKGWTYAYDDRTMRVAWVRGTGIRSDATYTLTGKPLTYKIVGGGKPTQVTNTYEWGTQRLANSRVDRQDVAGVDQSATYGYDAAGNVTSLSDVSRTGTDTQCFTYDYLRRLTEAWTQDEKTCAPVPAGNLIAGPAPYWQSYGYDAAGNRTTLTQHDPTGDSAKDAKSTYGYPKPGTPQPHTLTTVDTTGPAGTSTSAYSYDNTGNTTTRTLTGDKQTLTWDVEGHLTKVTEPADDKGTKTTSYVYDADGNRLITRTGDRTTLTLGGHTELTLDKGADKPKATRYIPLGGGNQAVLADDGTYTITLADRLGTGQLAINAADQTLTQRRQLPFGGPRGTKPANWPGTKGYVGGTDDTADTGLTHLGAREYDPETGRFLSVDPVLDPADPQQINGYTYGNNNPLTFSDPTGQLFADPDGSGRGTGVVHNRHGGMRLSGSKNYIPGPGACIQPYCHIPYNGPTRYEIYPGVSAPLSWDKAPELEREFKEVTSLFKPWGNPRFEDGPMAGVRIMHALSEACYRLEGGCPEEVYSFTKHVAMAGVAAVTEGELPRRIAGRLAGKASDCLHSFVPDTEVALADGTRKRIEDVKTGDKVIATDPESGETTTRPVVATIVTKDDKHFTDLTVKTPSGDSSIITTDTHPFWSADKKKWINAGDLRPGTQLRTPQGATVKIAAVRHFGKQQQTHDLTIAGTHTYYVLAGETPVLVHNSNCGIGRELIGDERADHILDGHRYPGAPGKDAFPQGWSDDQILDAVADVVTSPNSQRTWYKGSAVHAERTLKTRKGEPAVQNVIGSVGGVRMLVRYEPLTGKVLTAFPH</sequence>
<accession>A0ABY7JHJ8</accession>
<dbReference type="InterPro" id="IPR031325">
    <property type="entry name" value="RHS_repeat"/>
</dbReference>
<keyword evidence="4" id="KW-1185">Reference proteome</keyword>
<evidence type="ECO:0000313" key="3">
    <source>
        <dbReference type="EMBL" id="WAU09424.1"/>
    </source>
</evidence>
<gene>
    <name evidence="3" type="ORF">STRNI_000229</name>
</gene>
<dbReference type="Pfam" id="PF07591">
    <property type="entry name" value="PT-HINT"/>
    <property type="match status" value="1"/>
</dbReference>
<feature type="region of interest" description="Disordered" evidence="1">
    <location>
        <begin position="1046"/>
        <end position="1096"/>
    </location>
</feature>
<dbReference type="InterPro" id="IPR022385">
    <property type="entry name" value="Rhs_assc_core"/>
</dbReference>
<dbReference type="Proteomes" id="UP001210169">
    <property type="component" value="Chromosome"/>
</dbReference>
<dbReference type="InterPro" id="IPR006530">
    <property type="entry name" value="YD"/>
</dbReference>
<feature type="compositionally biased region" description="Basic and acidic residues" evidence="1">
    <location>
        <begin position="76"/>
        <end position="85"/>
    </location>
</feature>
<feature type="compositionally biased region" description="Polar residues" evidence="1">
    <location>
        <begin position="1662"/>
        <end position="1685"/>
    </location>
</feature>
<feature type="domain" description="Hint" evidence="2">
    <location>
        <begin position="2047"/>
        <end position="2148"/>
    </location>
</feature>